<dbReference type="EMBL" id="JAGGNH010000079">
    <property type="protein sequence ID" value="KAJ0960475.1"/>
    <property type="molecule type" value="Genomic_DNA"/>
</dbReference>
<dbReference type="Proteomes" id="UP001085076">
    <property type="component" value="Unassembled WGS sequence"/>
</dbReference>
<dbReference type="Gene3D" id="2.60.120.330">
    <property type="entry name" value="B-lactam Antibiotic, Isopenicillin N Synthase, Chain"/>
    <property type="match status" value="1"/>
</dbReference>
<dbReference type="Pfam" id="PF03171">
    <property type="entry name" value="2OG-FeII_Oxy"/>
    <property type="match status" value="1"/>
</dbReference>
<feature type="domain" description="Isopenicillin N synthase-like Fe(2+) 2OG dioxygenase" evidence="2">
    <location>
        <begin position="240"/>
        <end position="328"/>
    </location>
</feature>
<evidence type="ECO:0000313" key="3">
    <source>
        <dbReference type="EMBL" id="KAJ0960475.1"/>
    </source>
</evidence>
<comment type="caution">
    <text evidence="3">The sequence shown here is derived from an EMBL/GenBank/DDBJ whole genome shotgun (WGS) entry which is preliminary data.</text>
</comment>
<dbReference type="InterPro" id="IPR044861">
    <property type="entry name" value="IPNS-like_FE2OG_OXY"/>
</dbReference>
<feature type="signal peptide" evidence="1">
    <location>
        <begin position="1"/>
        <end position="28"/>
    </location>
</feature>
<dbReference type="InterPro" id="IPR050231">
    <property type="entry name" value="Iron_ascorbate_oxido_reductase"/>
</dbReference>
<dbReference type="OrthoDB" id="288590at2759"/>
<gene>
    <name evidence="3" type="ORF">J5N97_001681</name>
</gene>
<dbReference type="AlphaFoldDB" id="A0A9D5BTT1"/>
<proteinExistence type="predicted"/>
<reference evidence="3 4" key="1">
    <citation type="journal article" date="2022" name="Hortic Res">
        <title>The genome of Dioscorea zingiberensis sheds light on the biosynthesis, origin and evolution of the medicinally important diosgenin saponins.</title>
        <authorList>
            <person name="Li Y."/>
            <person name="Tan C."/>
            <person name="Li Z."/>
            <person name="Guo J."/>
            <person name="Li S."/>
            <person name="Chen X."/>
            <person name="Wang C."/>
            <person name="Dai X."/>
            <person name="Yang H."/>
            <person name="Song W."/>
            <person name="Hou L."/>
            <person name="Xu J."/>
            <person name="Tong Z."/>
            <person name="Xu A."/>
            <person name="Yuan X."/>
            <person name="Wang W."/>
            <person name="Yang Q."/>
            <person name="Chen L."/>
            <person name="Sun Z."/>
            <person name="Wang K."/>
            <person name="Pan B."/>
            <person name="Chen J."/>
            <person name="Bao Y."/>
            <person name="Liu F."/>
            <person name="Qi X."/>
            <person name="Gang D.R."/>
            <person name="Wen J."/>
            <person name="Li J."/>
        </authorList>
    </citation>
    <scope>NUCLEOTIDE SEQUENCE [LARGE SCALE GENOMIC DNA]</scope>
    <source>
        <strain evidence="3">Dzin_1.0</strain>
    </source>
</reference>
<organism evidence="3 4">
    <name type="scientific">Dioscorea zingiberensis</name>
    <dbReference type="NCBI Taxonomy" id="325984"/>
    <lineage>
        <taxon>Eukaryota</taxon>
        <taxon>Viridiplantae</taxon>
        <taxon>Streptophyta</taxon>
        <taxon>Embryophyta</taxon>
        <taxon>Tracheophyta</taxon>
        <taxon>Spermatophyta</taxon>
        <taxon>Magnoliopsida</taxon>
        <taxon>Liliopsida</taxon>
        <taxon>Dioscoreales</taxon>
        <taxon>Dioscoreaceae</taxon>
        <taxon>Dioscorea</taxon>
    </lineage>
</organism>
<dbReference type="SUPFAM" id="SSF51197">
    <property type="entry name" value="Clavaminate synthase-like"/>
    <property type="match status" value="1"/>
</dbReference>
<evidence type="ECO:0000259" key="2">
    <source>
        <dbReference type="Pfam" id="PF03171"/>
    </source>
</evidence>
<protein>
    <recommendedName>
        <fullName evidence="2">Isopenicillin N synthase-like Fe(2+) 2OG dioxygenase domain-containing protein</fullName>
    </recommendedName>
</protein>
<dbReference type="PANTHER" id="PTHR47990">
    <property type="entry name" value="2-OXOGLUTARATE (2OG) AND FE(II)-DEPENDENT OXYGENASE SUPERFAMILY PROTEIN-RELATED"/>
    <property type="match status" value="1"/>
</dbReference>
<keyword evidence="1" id="KW-0732">Signal</keyword>
<name>A0A9D5BTT1_9LILI</name>
<feature type="chain" id="PRO_5038538722" description="Isopenicillin N synthase-like Fe(2+) 2OG dioxygenase domain-containing protein" evidence="1">
    <location>
        <begin position="29"/>
        <end position="396"/>
    </location>
</feature>
<evidence type="ECO:0000313" key="4">
    <source>
        <dbReference type="Proteomes" id="UP001085076"/>
    </source>
</evidence>
<keyword evidence="4" id="KW-1185">Reference proteome</keyword>
<sequence length="396" mass="45413">MLIPGRLRWRRRLVVLLLLLWLHSTVTALASDASSFSDELEFVHRRPVLPVASLFHLAFGFKYGEVLQREEYFNLLHDLKGLEMRKAGTEEWVKVRGEVMEALETQGFFEVVYDDVSSEALEELFGPVLKELFGVPLDVKMIMNHSDMPYEAYAPRRPGCNFESLKVDDASSDSSLSNFVALLWPPNGNPHFCEVVGTYIRKIRELETMMRLMVVEALGVEKEWESLEKSVVYELRMTEYDAPENQETMVAMSTHLDINIITILRQQKGQGLEILTKDGKQLFAPPNSFSVIAGESLKAWSNGRVSTPPHRVKMLNNEKRHTIQFRSHFKNGCIIQAPEKLVDQDHPQVYKPYKYPDYVKFLFSKDGWVLNKWAENADTLKAYCGVEGENDGMMKA</sequence>
<accession>A0A9D5BTT1</accession>
<dbReference type="InterPro" id="IPR027443">
    <property type="entry name" value="IPNS-like_sf"/>
</dbReference>
<evidence type="ECO:0000256" key="1">
    <source>
        <dbReference type="SAM" id="SignalP"/>
    </source>
</evidence>